<dbReference type="Proteomes" id="UP001150907">
    <property type="component" value="Unassembled WGS sequence"/>
</dbReference>
<evidence type="ECO:0000313" key="2">
    <source>
        <dbReference type="EMBL" id="KAJ2008733.1"/>
    </source>
</evidence>
<organism evidence="2 3">
    <name type="scientific">Coemansia thaxteri</name>
    <dbReference type="NCBI Taxonomy" id="2663907"/>
    <lineage>
        <taxon>Eukaryota</taxon>
        <taxon>Fungi</taxon>
        <taxon>Fungi incertae sedis</taxon>
        <taxon>Zoopagomycota</taxon>
        <taxon>Kickxellomycotina</taxon>
        <taxon>Kickxellomycetes</taxon>
        <taxon>Kickxellales</taxon>
        <taxon>Kickxellaceae</taxon>
        <taxon>Coemansia</taxon>
    </lineage>
</organism>
<feature type="domain" description="Fungal lipase-type" evidence="1">
    <location>
        <begin position="3"/>
        <end position="124"/>
    </location>
</feature>
<dbReference type="PANTHER" id="PTHR45856:SF25">
    <property type="entry name" value="FUNGAL LIPASE-LIKE DOMAIN-CONTAINING PROTEIN"/>
    <property type="match status" value="1"/>
</dbReference>
<dbReference type="InterPro" id="IPR029058">
    <property type="entry name" value="AB_hydrolase_fold"/>
</dbReference>
<evidence type="ECO:0000313" key="3">
    <source>
        <dbReference type="Proteomes" id="UP001150907"/>
    </source>
</evidence>
<comment type="caution">
    <text evidence="2">The sequence shown here is derived from an EMBL/GenBank/DDBJ whole genome shotgun (WGS) entry which is preliminary data.</text>
</comment>
<sequence length="174" mass="19039">MQDFAISPTSWPSDISGSNVVSGFLSGYLVASPLVLQNVVELATQYPSCRIVATGHSLGGSRASLFVADLTLRYPKLTPRVYLYTYGQAKCGNQVFSQYMDTLGVPIFREVNRGDIAPHLPFENENPYVHFGTEAWVNLSNQTVFCKTGEYGHCSASLSPTAYNLADHSTYKGL</sequence>
<keyword evidence="3" id="KW-1185">Reference proteome</keyword>
<dbReference type="EMBL" id="JANBQF010000001">
    <property type="protein sequence ID" value="KAJ2008733.1"/>
    <property type="molecule type" value="Genomic_DNA"/>
</dbReference>
<dbReference type="Pfam" id="PF01764">
    <property type="entry name" value="Lipase_3"/>
    <property type="match status" value="1"/>
</dbReference>
<dbReference type="OrthoDB" id="426718at2759"/>
<evidence type="ECO:0000259" key="1">
    <source>
        <dbReference type="Pfam" id="PF01764"/>
    </source>
</evidence>
<dbReference type="InterPro" id="IPR051218">
    <property type="entry name" value="Sec_MonoDiacylglyc_Lipase"/>
</dbReference>
<protein>
    <recommendedName>
        <fullName evidence="1">Fungal lipase-type domain-containing protein</fullName>
    </recommendedName>
</protein>
<name>A0A9W8BQR3_9FUNG</name>
<dbReference type="CDD" id="cd00519">
    <property type="entry name" value="Lipase_3"/>
    <property type="match status" value="1"/>
</dbReference>
<dbReference type="SUPFAM" id="SSF53474">
    <property type="entry name" value="alpha/beta-Hydrolases"/>
    <property type="match status" value="1"/>
</dbReference>
<dbReference type="Gene3D" id="3.40.50.1820">
    <property type="entry name" value="alpha/beta hydrolase"/>
    <property type="match status" value="1"/>
</dbReference>
<dbReference type="InterPro" id="IPR002921">
    <property type="entry name" value="Fungal_lipase-type"/>
</dbReference>
<accession>A0A9W8BQR3</accession>
<dbReference type="GO" id="GO:0006629">
    <property type="term" value="P:lipid metabolic process"/>
    <property type="evidence" value="ECO:0007669"/>
    <property type="project" value="InterPro"/>
</dbReference>
<proteinExistence type="predicted"/>
<reference evidence="2" key="1">
    <citation type="submission" date="2022-07" db="EMBL/GenBank/DDBJ databases">
        <title>Phylogenomic reconstructions and comparative analyses of Kickxellomycotina fungi.</title>
        <authorList>
            <person name="Reynolds N.K."/>
            <person name="Stajich J.E."/>
            <person name="Barry K."/>
            <person name="Grigoriev I.V."/>
            <person name="Crous P."/>
            <person name="Smith M.E."/>
        </authorList>
    </citation>
    <scope>NUCLEOTIDE SEQUENCE</scope>
    <source>
        <strain evidence="2">IMI 214461</strain>
    </source>
</reference>
<dbReference type="PANTHER" id="PTHR45856">
    <property type="entry name" value="ALPHA/BETA-HYDROLASES SUPERFAMILY PROTEIN"/>
    <property type="match status" value="1"/>
</dbReference>
<gene>
    <name evidence="2" type="ORF">H4R26_000052</name>
</gene>
<dbReference type="AlphaFoldDB" id="A0A9W8BQR3"/>